<evidence type="ECO:0000256" key="1">
    <source>
        <dbReference type="ARBA" id="ARBA00004167"/>
    </source>
</evidence>
<dbReference type="InterPro" id="IPR007110">
    <property type="entry name" value="Ig-like_dom"/>
</dbReference>
<accession>A0AAW0UUK7</accession>
<evidence type="ECO:0000313" key="9">
    <source>
        <dbReference type="Proteomes" id="UP001487740"/>
    </source>
</evidence>
<gene>
    <name evidence="8" type="ORF">O3P69_000656</name>
</gene>
<evidence type="ECO:0000259" key="7">
    <source>
        <dbReference type="PROSITE" id="PS50835"/>
    </source>
</evidence>
<dbReference type="InterPro" id="IPR003599">
    <property type="entry name" value="Ig_sub"/>
</dbReference>
<evidence type="ECO:0000313" key="8">
    <source>
        <dbReference type="EMBL" id="KAK8402382.1"/>
    </source>
</evidence>
<keyword evidence="9" id="KW-1185">Reference proteome</keyword>
<evidence type="ECO:0000256" key="3">
    <source>
        <dbReference type="ARBA" id="ARBA00023136"/>
    </source>
</evidence>
<feature type="domain" description="Ig-like" evidence="7">
    <location>
        <begin position="1"/>
        <end position="115"/>
    </location>
</feature>
<keyword evidence="6" id="KW-0812">Transmembrane</keyword>
<feature type="domain" description="Ig-like" evidence="7">
    <location>
        <begin position="230"/>
        <end position="325"/>
    </location>
</feature>
<dbReference type="InterPro" id="IPR013162">
    <property type="entry name" value="CD80_C2-set"/>
</dbReference>
<proteinExistence type="predicted"/>
<evidence type="ECO:0000256" key="4">
    <source>
        <dbReference type="ARBA" id="ARBA00023157"/>
    </source>
</evidence>
<dbReference type="InterPro" id="IPR003961">
    <property type="entry name" value="FN3_dom"/>
</dbReference>
<feature type="region of interest" description="Disordered" evidence="5">
    <location>
        <begin position="659"/>
        <end position="678"/>
    </location>
</feature>
<dbReference type="Gene3D" id="2.60.40.10">
    <property type="entry name" value="Immunoglobulins"/>
    <property type="match status" value="6"/>
</dbReference>
<feature type="domain" description="Ig-like" evidence="7">
    <location>
        <begin position="427"/>
        <end position="514"/>
    </location>
</feature>
<sequence>MAVVQEKARLPCDVTSTLANDRVVLILWYRGSAGTPIYSFDARGSTIENGKHWSDEHLLGRRAYFRLHPGHSRGGSSSPGAHLELFPVQDRDEAIYRCRVDFLLSPTKNTIVNFTVIIPPNKPEIYNETGHLVSGKNGASIIGPYNEGSSLYLTCRVSGGRPKPQVEWLVNDEVWHSEEMKEPDDVTKVTLRVTELGRRHLHAVFECRATNFNDSSPISATVTLDMNFQPKNVTIISGSNSLSAGTEYELVCQSWGSRPSAIISWWKGGTTALKDAVMTTSPDSNVTTSILKYRAEMTDSGKYLTCRAVNQHIPQSAREDGLRLNVYYKPVVTLQMGSNLDPENIKEGDDVYFECHINANPDVQKVLWYHNGGPVEHRVTKGIILQNQTLVLQNIRREAAGLYTCAAVNIEGEGESQPVNLRVKYKPYCRRHSKTIYGTALHEPASVTCEVEASPGPVTFRWTFNNTSEHLPIPASAVTSQDFVSVASYAPKSHLDYGTLLCWAFNSIGEQSVPCAFAIIAAGPPDPPKNCTIANRTTDTIWVDCTAGFDGGLPQTFYMEVYDSTTGALHSNHSSAEPVFLVTALRPGLSFLLVTYAANAKGRSDLAQLETFMLKVAEKRTGPPALFEFTPVLGILVGVVLAFVFSALVVMVVMKMRKRTPRGDSSAPNDELKGDLENKPLNVGVLAGRVKEGTSGAEAEDNDPDIIPHKTEVLTYHGYDSIDRGGHGGAASEGPPTVRTLPRTPPQQASFYSSA</sequence>
<dbReference type="InterPro" id="IPR013783">
    <property type="entry name" value="Ig-like_fold"/>
</dbReference>
<dbReference type="SUPFAM" id="SSF49265">
    <property type="entry name" value="Fibronectin type III"/>
    <property type="match status" value="1"/>
</dbReference>
<dbReference type="Proteomes" id="UP001487740">
    <property type="component" value="Unassembled WGS sequence"/>
</dbReference>
<keyword evidence="2" id="KW-0677">Repeat</keyword>
<keyword evidence="3 6" id="KW-0472">Membrane</keyword>
<dbReference type="PROSITE" id="PS50835">
    <property type="entry name" value="IG_LIKE"/>
    <property type="match status" value="5"/>
</dbReference>
<evidence type="ECO:0000256" key="6">
    <source>
        <dbReference type="SAM" id="Phobius"/>
    </source>
</evidence>
<dbReference type="InterPro" id="IPR003598">
    <property type="entry name" value="Ig_sub2"/>
</dbReference>
<dbReference type="CDD" id="cd00063">
    <property type="entry name" value="FN3"/>
    <property type="match status" value="1"/>
</dbReference>
<comment type="subcellular location">
    <subcellularLocation>
        <location evidence="1">Membrane</location>
        <topology evidence="1">Single-pass membrane protein</topology>
    </subcellularLocation>
</comment>
<dbReference type="GO" id="GO:0009653">
    <property type="term" value="P:anatomical structure morphogenesis"/>
    <property type="evidence" value="ECO:0007669"/>
    <property type="project" value="UniProtKB-ARBA"/>
</dbReference>
<feature type="region of interest" description="Disordered" evidence="5">
    <location>
        <begin position="719"/>
        <end position="755"/>
    </location>
</feature>
<reference evidence="8 9" key="1">
    <citation type="submission" date="2023-03" db="EMBL/GenBank/DDBJ databases">
        <title>High-quality genome of Scylla paramamosain provides insights in environmental adaptation.</title>
        <authorList>
            <person name="Zhang L."/>
        </authorList>
    </citation>
    <scope>NUCLEOTIDE SEQUENCE [LARGE SCALE GENOMIC DNA]</scope>
    <source>
        <strain evidence="8">LZ_2023a</strain>
        <tissue evidence="8">Muscle</tissue>
    </source>
</reference>
<dbReference type="SMART" id="SM00409">
    <property type="entry name" value="IG"/>
    <property type="match status" value="4"/>
</dbReference>
<evidence type="ECO:0000256" key="2">
    <source>
        <dbReference type="ARBA" id="ARBA00022737"/>
    </source>
</evidence>
<evidence type="ECO:0000256" key="5">
    <source>
        <dbReference type="SAM" id="MobiDB-lite"/>
    </source>
</evidence>
<dbReference type="AlphaFoldDB" id="A0AAW0UUK7"/>
<protein>
    <recommendedName>
        <fullName evidence="7">Ig-like domain-containing protein</fullName>
    </recommendedName>
</protein>
<dbReference type="Pfam" id="PF07679">
    <property type="entry name" value="I-set"/>
    <property type="match status" value="1"/>
</dbReference>
<dbReference type="InterPro" id="IPR036116">
    <property type="entry name" value="FN3_sf"/>
</dbReference>
<dbReference type="Pfam" id="PF13927">
    <property type="entry name" value="Ig_3"/>
    <property type="match status" value="1"/>
</dbReference>
<dbReference type="SMART" id="SM00408">
    <property type="entry name" value="IGc2"/>
    <property type="match status" value="3"/>
</dbReference>
<dbReference type="PANTHER" id="PTHR23278:SF19">
    <property type="entry name" value="OBSCURIN"/>
    <property type="match status" value="1"/>
</dbReference>
<dbReference type="PANTHER" id="PTHR23278">
    <property type="entry name" value="SIDESTEP PROTEIN"/>
    <property type="match status" value="1"/>
</dbReference>
<dbReference type="GO" id="GO:0016020">
    <property type="term" value="C:membrane"/>
    <property type="evidence" value="ECO:0007669"/>
    <property type="project" value="UniProtKB-SubCell"/>
</dbReference>
<keyword evidence="6" id="KW-1133">Transmembrane helix</keyword>
<dbReference type="SUPFAM" id="SSF48726">
    <property type="entry name" value="Immunoglobulin"/>
    <property type="match status" value="5"/>
</dbReference>
<dbReference type="InterPro" id="IPR013098">
    <property type="entry name" value="Ig_I-set"/>
</dbReference>
<dbReference type="Pfam" id="PF08205">
    <property type="entry name" value="C2-set_2"/>
    <property type="match status" value="1"/>
</dbReference>
<name>A0AAW0UUK7_SCYPA</name>
<feature type="domain" description="Ig-like" evidence="7">
    <location>
        <begin position="123"/>
        <end position="223"/>
    </location>
</feature>
<dbReference type="EMBL" id="JARAKH010000007">
    <property type="protein sequence ID" value="KAK8402382.1"/>
    <property type="molecule type" value="Genomic_DNA"/>
</dbReference>
<dbReference type="GO" id="GO:0030154">
    <property type="term" value="P:cell differentiation"/>
    <property type="evidence" value="ECO:0007669"/>
    <property type="project" value="UniProtKB-ARBA"/>
</dbReference>
<feature type="domain" description="Ig-like" evidence="7">
    <location>
        <begin position="330"/>
        <end position="422"/>
    </location>
</feature>
<comment type="caution">
    <text evidence="8">The sequence shown here is derived from an EMBL/GenBank/DDBJ whole genome shotgun (WGS) entry which is preliminary data.</text>
</comment>
<feature type="transmembrane region" description="Helical" evidence="6">
    <location>
        <begin position="629"/>
        <end position="653"/>
    </location>
</feature>
<organism evidence="8 9">
    <name type="scientific">Scylla paramamosain</name>
    <name type="common">Mud crab</name>
    <dbReference type="NCBI Taxonomy" id="85552"/>
    <lineage>
        <taxon>Eukaryota</taxon>
        <taxon>Metazoa</taxon>
        <taxon>Ecdysozoa</taxon>
        <taxon>Arthropoda</taxon>
        <taxon>Crustacea</taxon>
        <taxon>Multicrustacea</taxon>
        <taxon>Malacostraca</taxon>
        <taxon>Eumalacostraca</taxon>
        <taxon>Eucarida</taxon>
        <taxon>Decapoda</taxon>
        <taxon>Pleocyemata</taxon>
        <taxon>Brachyura</taxon>
        <taxon>Eubrachyura</taxon>
        <taxon>Portunoidea</taxon>
        <taxon>Portunidae</taxon>
        <taxon>Portuninae</taxon>
        <taxon>Scylla</taxon>
    </lineage>
</organism>
<dbReference type="InterPro" id="IPR036179">
    <property type="entry name" value="Ig-like_dom_sf"/>
</dbReference>
<keyword evidence="4" id="KW-1015">Disulfide bond</keyword>